<keyword evidence="8" id="KW-1185">Reference proteome</keyword>
<evidence type="ECO:0000256" key="2">
    <source>
        <dbReference type="ARBA" id="ARBA00022692"/>
    </source>
</evidence>
<dbReference type="NCBIfam" id="TIGR01297">
    <property type="entry name" value="CDF"/>
    <property type="match status" value="1"/>
</dbReference>
<dbReference type="GO" id="GO:0005886">
    <property type="term" value="C:plasma membrane"/>
    <property type="evidence" value="ECO:0007669"/>
    <property type="project" value="TreeGrafter"/>
</dbReference>
<dbReference type="Proteomes" id="UP000502298">
    <property type="component" value="Chromosome"/>
</dbReference>
<dbReference type="AlphaFoldDB" id="A0A6H2EM26"/>
<feature type="transmembrane region" description="Helical" evidence="5">
    <location>
        <begin position="51"/>
        <end position="71"/>
    </location>
</feature>
<dbReference type="PANTHER" id="PTHR11562:SF17">
    <property type="entry name" value="RE54080P-RELATED"/>
    <property type="match status" value="1"/>
</dbReference>
<evidence type="ECO:0000256" key="5">
    <source>
        <dbReference type="SAM" id="Phobius"/>
    </source>
</evidence>
<evidence type="ECO:0000256" key="3">
    <source>
        <dbReference type="ARBA" id="ARBA00022989"/>
    </source>
</evidence>
<dbReference type="PANTHER" id="PTHR11562">
    <property type="entry name" value="CATION EFFLUX PROTEIN/ ZINC TRANSPORTER"/>
    <property type="match status" value="1"/>
</dbReference>
<keyword evidence="3 5" id="KW-1133">Transmembrane helix</keyword>
<sequence length="311" mass="33772">MGHHHSHGHDHGSATSSRARLSAALLITSTVLIVEVIGGLISGSLSLLADAGHMFVDSSGLVVALGAAYLLRRPRDTTYTWGWGRIEIIAAAVQAGMLFLICFWVGYHAIMRLISPVIIDVEPMFIAALIGLVANALSIFVLFGGRHESLNMKAAFLEVLTDTLGSLAVIVSAVIYYATGWERADGVAALFVAILMAPRAVILLRSALRILMEATPEDLDAHEIYEHFLGLTFVEEVHDLHVSTIQTGVVSLTAHIAISSGTTDDQRAEFLHQLEECAQGHFHLPIAHSTFQFEPKEHSEHEKLAHGLDEH</sequence>
<protein>
    <submittedName>
        <fullName evidence="7">Cation transporter</fullName>
    </submittedName>
</protein>
<dbReference type="Gene3D" id="1.20.1510.10">
    <property type="entry name" value="Cation efflux protein transmembrane domain"/>
    <property type="match status" value="1"/>
</dbReference>
<dbReference type="Pfam" id="PF01545">
    <property type="entry name" value="Cation_efflux"/>
    <property type="match status" value="1"/>
</dbReference>
<feature type="transmembrane region" description="Helical" evidence="5">
    <location>
        <begin position="123"/>
        <end position="143"/>
    </location>
</feature>
<gene>
    <name evidence="7" type="ORF">HC352_06120</name>
</gene>
<proteinExistence type="predicted"/>
<evidence type="ECO:0000313" key="7">
    <source>
        <dbReference type="EMBL" id="QJC22126.1"/>
    </source>
</evidence>
<evidence type="ECO:0000256" key="4">
    <source>
        <dbReference type="ARBA" id="ARBA00023136"/>
    </source>
</evidence>
<comment type="subcellular location">
    <subcellularLocation>
        <location evidence="1">Membrane</location>
        <topology evidence="1">Multi-pass membrane protein</topology>
    </subcellularLocation>
</comment>
<evidence type="ECO:0000259" key="6">
    <source>
        <dbReference type="Pfam" id="PF01545"/>
    </source>
</evidence>
<accession>A0A6H2EM26</accession>
<feature type="transmembrane region" description="Helical" evidence="5">
    <location>
        <begin position="21"/>
        <end position="45"/>
    </location>
</feature>
<name>A0A6H2EM26_9ACTO</name>
<dbReference type="RefSeq" id="WP_168918057.1">
    <property type="nucleotide sequence ID" value="NZ_CP050804.1"/>
</dbReference>
<organism evidence="7 8">
    <name type="scientific">Arcanobacterium buesumense</name>
    <dbReference type="NCBI Taxonomy" id="2722751"/>
    <lineage>
        <taxon>Bacteria</taxon>
        <taxon>Bacillati</taxon>
        <taxon>Actinomycetota</taxon>
        <taxon>Actinomycetes</taxon>
        <taxon>Actinomycetales</taxon>
        <taxon>Actinomycetaceae</taxon>
        <taxon>Arcanobacterium</taxon>
    </lineage>
</organism>
<reference evidence="7 8" key="1">
    <citation type="submission" date="2020-03" db="EMBL/GenBank/DDBJ databases">
        <title>Complete genome of Arcanobacterium buesumensis sp. nov. strain 2701.</title>
        <authorList>
            <person name="Borowiak M."/>
            <person name="Alssahen M."/>
            <person name="Laemmler C."/>
            <person name="Malorny B."/>
            <person name="Hassan A."/>
            <person name="Prenger-Berninghoff E."/>
            <person name="Ploetz M."/>
            <person name="Abdulmawjood A."/>
        </authorList>
    </citation>
    <scope>NUCLEOTIDE SEQUENCE [LARGE SCALE GENOMIC DNA]</scope>
    <source>
        <strain evidence="7 8">2701</strain>
    </source>
</reference>
<keyword evidence="2 5" id="KW-0812">Transmembrane</keyword>
<feature type="transmembrane region" description="Helical" evidence="5">
    <location>
        <begin position="83"/>
        <end position="111"/>
    </location>
</feature>
<feature type="transmembrane region" description="Helical" evidence="5">
    <location>
        <begin position="155"/>
        <end position="178"/>
    </location>
</feature>
<dbReference type="InterPro" id="IPR027469">
    <property type="entry name" value="Cation_efflux_TMD_sf"/>
</dbReference>
<dbReference type="GO" id="GO:0005385">
    <property type="term" value="F:zinc ion transmembrane transporter activity"/>
    <property type="evidence" value="ECO:0007669"/>
    <property type="project" value="TreeGrafter"/>
</dbReference>
<feature type="transmembrane region" description="Helical" evidence="5">
    <location>
        <begin position="184"/>
        <end position="204"/>
    </location>
</feature>
<dbReference type="EMBL" id="CP050804">
    <property type="protein sequence ID" value="QJC22126.1"/>
    <property type="molecule type" value="Genomic_DNA"/>
</dbReference>
<evidence type="ECO:0000256" key="1">
    <source>
        <dbReference type="ARBA" id="ARBA00004141"/>
    </source>
</evidence>
<dbReference type="InterPro" id="IPR050681">
    <property type="entry name" value="CDF/SLC30A"/>
</dbReference>
<dbReference type="InterPro" id="IPR002524">
    <property type="entry name" value="Cation_efflux"/>
</dbReference>
<dbReference type="SUPFAM" id="SSF160240">
    <property type="entry name" value="Cation efflux protein cytoplasmic domain-like"/>
    <property type="match status" value="1"/>
</dbReference>
<evidence type="ECO:0000313" key="8">
    <source>
        <dbReference type="Proteomes" id="UP000502298"/>
    </source>
</evidence>
<dbReference type="SUPFAM" id="SSF161111">
    <property type="entry name" value="Cation efflux protein transmembrane domain-like"/>
    <property type="match status" value="1"/>
</dbReference>
<dbReference type="InterPro" id="IPR058533">
    <property type="entry name" value="Cation_efflux_TM"/>
</dbReference>
<keyword evidence="4 5" id="KW-0472">Membrane</keyword>
<dbReference type="KEGG" id="arca:HC352_06120"/>
<feature type="domain" description="Cation efflux protein transmembrane" evidence="6">
    <location>
        <begin position="23"/>
        <end position="212"/>
    </location>
</feature>
<dbReference type="InterPro" id="IPR036837">
    <property type="entry name" value="Cation_efflux_CTD_sf"/>
</dbReference>